<gene>
    <name evidence="3" type="ORF">Ocin01_10826</name>
</gene>
<dbReference type="Proteomes" id="UP000094527">
    <property type="component" value="Unassembled WGS sequence"/>
</dbReference>
<keyword evidence="2" id="KW-1133">Transmembrane helix</keyword>
<dbReference type="Pfam" id="PF05608">
    <property type="entry name" value="RTE1"/>
    <property type="match status" value="1"/>
</dbReference>
<evidence type="ECO:0000313" key="3">
    <source>
        <dbReference type="EMBL" id="ODM95851.1"/>
    </source>
</evidence>
<name>A0A1D2MSI5_ORCCI</name>
<keyword evidence="2 3" id="KW-0812">Transmembrane</keyword>
<accession>A0A1D2MSI5</accession>
<feature type="transmembrane region" description="Helical" evidence="2">
    <location>
        <begin position="157"/>
        <end position="175"/>
    </location>
</feature>
<dbReference type="OrthoDB" id="267284at2759"/>
<evidence type="ECO:0000256" key="2">
    <source>
        <dbReference type="SAM" id="Phobius"/>
    </source>
</evidence>
<evidence type="ECO:0000313" key="4">
    <source>
        <dbReference type="Proteomes" id="UP000094527"/>
    </source>
</evidence>
<comment type="caution">
    <text evidence="3">The sequence shown here is derived from an EMBL/GenBank/DDBJ whole genome shotgun (WGS) entry which is preliminary data.</text>
</comment>
<feature type="region of interest" description="Disordered" evidence="1">
    <location>
        <begin position="1"/>
        <end position="35"/>
    </location>
</feature>
<sequence length="201" mass="22726">MKVEVQKKDQKNMPMDDEGNHTSSPTDYGSSGGGGTTAVLDTRRHRYPHCIVWTPIPFLTWLFPFIGHMGIAYSTGIIRDFAGPYYVSEDSMAFGWPTRYWVLDPLQAQGGISGWDRAVYEASEVYKTRMHNLVCDNCHSHCAYALNLMNYKSSSSWNMVWLAFGMLIHGRFVGFSGFLKTWLPFLIILSGIISLSVLRPL</sequence>
<dbReference type="InterPro" id="IPR008496">
    <property type="entry name" value="TMEM222/RTE1"/>
</dbReference>
<feature type="compositionally biased region" description="Basic and acidic residues" evidence="1">
    <location>
        <begin position="1"/>
        <end position="11"/>
    </location>
</feature>
<dbReference type="STRING" id="48709.A0A1D2MSI5"/>
<keyword evidence="4" id="KW-1185">Reference proteome</keyword>
<keyword evidence="2" id="KW-0472">Membrane</keyword>
<dbReference type="EMBL" id="LJIJ01000613">
    <property type="protein sequence ID" value="ODM95851.1"/>
    <property type="molecule type" value="Genomic_DNA"/>
</dbReference>
<proteinExistence type="predicted"/>
<feature type="transmembrane region" description="Helical" evidence="2">
    <location>
        <begin position="181"/>
        <end position="198"/>
    </location>
</feature>
<dbReference type="AlphaFoldDB" id="A0A1D2MSI5"/>
<dbReference type="PANTHER" id="PTHR20921:SF0">
    <property type="entry name" value="TRANSMEMBRANE PROTEIN 222"/>
    <property type="match status" value="1"/>
</dbReference>
<organism evidence="3 4">
    <name type="scientific">Orchesella cincta</name>
    <name type="common">Springtail</name>
    <name type="synonym">Podura cincta</name>
    <dbReference type="NCBI Taxonomy" id="48709"/>
    <lineage>
        <taxon>Eukaryota</taxon>
        <taxon>Metazoa</taxon>
        <taxon>Ecdysozoa</taxon>
        <taxon>Arthropoda</taxon>
        <taxon>Hexapoda</taxon>
        <taxon>Collembola</taxon>
        <taxon>Entomobryomorpha</taxon>
        <taxon>Entomobryoidea</taxon>
        <taxon>Orchesellidae</taxon>
        <taxon>Orchesellinae</taxon>
        <taxon>Orchesella</taxon>
    </lineage>
</organism>
<dbReference type="OMA" id="GKMKQFH"/>
<evidence type="ECO:0000256" key="1">
    <source>
        <dbReference type="SAM" id="MobiDB-lite"/>
    </source>
</evidence>
<dbReference type="PANTHER" id="PTHR20921">
    <property type="entry name" value="TRANSMEMBRANE PROTEIN 222"/>
    <property type="match status" value="1"/>
</dbReference>
<protein>
    <submittedName>
        <fullName evidence="3">Transmembrane protein</fullName>
    </submittedName>
</protein>
<reference evidence="3 4" key="1">
    <citation type="journal article" date="2016" name="Genome Biol. Evol.">
        <title>Gene Family Evolution Reflects Adaptation to Soil Environmental Stressors in the Genome of the Collembolan Orchesella cincta.</title>
        <authorList>
            <person name="Faddeeva-Vakhrusheva A."/>
            <person name="Derks M.F."/>
            <person name="Anvar S.Y."/>
            <person name="Agamennone V."/>
            <person name="Suring W."/>
            <person name="Smit S."/>
            <person name="van Straalen N.M."/>
            <person name="Roelofs D."/>
        </authorList>
    </citation>
    <scope>NUCLEOTIDE SEQUENCE [LARGE SCALE GENOMIC DNA]</scope>
    <source>
        <tissue evidence="3">Mixed pool</tissue>
    </source>
</reference>